<dbReference type="Proteomes" id="UP000229227">
    <property type="component" value="Unassembled WGS sequence"/>
</dbReference>
<organism evidence="2 3">
    <name type="scientific">Candidatus Desantisbacteria bacterium CG07_land_8_20_14_0_80_39_15</name>
    <dbReference type="NCBI Taxonomy" id="1974549"/>
    <lineage>
        <taxon>Bacteria</taxon>
        <taxon>Candidatus Desantisiibacteriota</taxon>
    </lineage>
</organism>
<accession>A0A2M6ZFF1</accession>
<evidence type="ECO:0000313" key="3">
    <source>
        <dbReference type="Proteomes" id="UP000229227"/>
    </source>
</evidence>
<gene>
    <name evidence="2" type="ORF">COS91_06080</name>
</gene>
<dbReference type="Gene3D" id="3.30.2310.20">
    <property type="entry name" value="RelE-like"/>
    <property type="match status" value="1"/>
</dbReference>
<dbReference type="Pfam" id="PF05016">
    <property type="entry name" value="ParE_toxin"/>
    <property type="match status" value="1"/>
</dbReference>
<dbReference type="SUPFAM" id="SSF143011">
    <property type="entry name" value="RelE-like"/>
    <property type="match status" value="1"/>
</dbReference>
<sequence>MQKINVFHKESVEKDLRKIDKKYRLKILDKIEKELSAGVRGKKLKGKFQDLYSYQVGEYRVLYTLSPGGILITRIRHRKEVYH</sequence>
<protein>
    <submittedName>
        <fullName evidence="2">Addiction module toxin RelE</fullName>
    </submittedName>
</protein>
<dbReference type="InterPro" id="IPR035093">
    <property type="entry name" value="RelE/ParE_toxin_dom_sf"/>
</dbReference>
<name>A0A2M6ZFF1_9BACT</name>
<reference evidence="3" key="1">
    <citation type="submission" date="2017-09" db="EMBL/GenBank/DDBJ databases">
        <title>Depth-based differentiation of microbial function through sediment-hosted aquifers and enrichment of novel symbionts in the deep terrestrial subsurface.</title>
        <authorList>
            <person name="Probst A.J."/>
            <person name="Ladd B."/>
            <person name="Jarett J.K."/>
            <person name="Geller-Mcgrath D.E."/>
            <person name="Sieber C.M.K."/>
            <person name="Emerson J.B."/>
            <person name="Anantharaman K."/>
            <person name="Thomas B.C."/>
            <person name="Malmstrom R."/>
            <person name="Stieglmeier M."/>
            <person name="Klingl A."/>
            <person name="Woyke T."/>
            <person name="Ryan C.M."/>
            <person name="Banfield J.F."/>
        </authorList>
    </citation>
    <scope>NUCLEOTIDE SEQUENCE [LARGE SCALE GENOMIC DNA]</scope>
</reference>
<keyword evidence="1" id="KW-1277">Toxin-antitoxin system</keyword>
<dbReference type="InterPro" id="IPR007712">
    <property type="entry name" value="RelE/ParE_toxin"/>
</dbReference>
<proteinExistence type="predicted"/>
<evidence type="ECO:0000256" key="1">
    <source>
        <dbReference type="ARBA" id="ARBA00022649"/>
    </source>
</evidence>
<dbReference type="EMBL" id="PEWN01000099">
    <property type="protein sequence ID" value="PIU51124.1"/>
    <property type="molecule type" value="Genomic_DNA"/>
</dbReference>
<comment type="caution">
    <text evidence="2">The sequence shown here is derived from an EMBL/GenBank/DDBJ whole genome shotgun (WGS) entry which is preliminary data.</text>
</comment>
<evidence type="ECO:0000313" key="2">
    <source>
        <dbReference type="EMBL" id="PIU51124.1"/>
    </source>
</evidence>
<dbReference type="AlphaFoldDB" id="A0A2M6ZFF1"/>